<evidence type="ECO:0000313" key="1">
    <source>
        <dbReference type="EMBL" id="KAI4316527.1"/>
    </source>
</evidence>
<reference evidence="1 2" key="1">
    <citation type="journal article" date="2022" name="DNA Res.">
        <title>Chromosomal-level genome assembly of the orchid tree Bauhinia variegata (Leguminosae; Cercidoideae) supports the allotetraploid origin hypothesis of Bauhinia.</title>
        <authorList>
            <person name="Zhong Y."/>
            <person name="Chen Y."/>
            <person name="Zheng D."/>
            <person name="Pang J."/>
            <person name="Liu Y."/>
            <person name="Luo S."/>
            <person name="Meng S."/>
            <person name="Qian L."/>
            <person name="Wei D."/>
            <person name="Dai S."/>
            <person name="Zhou R."/>
        </authorList>
    </citation>
    <scope>NUCLEOTIDE SEQUENCE [LARGE SCALE GENOMIC DNA]</scope>
    <source>
        <strain evidence="1">BV-YZ2020</strain>
    </source>
</reference>
<organism evidence="1 2">
    <name type="scientific">Bauhinia variegata</name>
    <name type="common">Purple orchid tree</name>
    <name type="synonym">Phanera variegata</name>
    <dbReference type="NCBI Taxonomy" id="167791"/>
    <lineage>
        <taxon>Eukaryota</taxon>
        <taxon>Viridiplantae</taxon>
        <taxon>Streptophyta</taxon>
        <taxon>Embryophyta</taxon>
        <taxon>Tracheophyta</taxon>
        <taxon>Spermatophyta</taxon>
        <taxon>Magnoliopsida</taxon>
        <taxon>eudicotyledons</taxon>
        <taxon>Gunneridae</taxon>
        <taxon>Pentapetalae</taxon>
        <taxon>rosids</taxon>
        <taxon>fabids</taxon>
        <taxon>Fabales</taxon>
        <taxon>Fabaceae</taxon>
        <taxon>Cercidoideae</taxon>
        <taxon>Cercideae</taxon>
        <taxon>Bauhiniinae</taxon>
        <taxon>Bauhinia</taxon>
    </lineage>
</organism>
<dbReference type="EMBL" id="CM039435">
    <property type="protein sequence ID" value="KAI4316527.1"/>
    <property type="molecule type" value="Genomic_DNA"/>
</dbReference>
<evidence type="ECO:0000313" key="2">
    <source>
        <dbReference type="Proteomes" id="UP000828941"/>
    </source>
</evidence>
<proteinExistence type="predicted"/>
<sequence length="255" mass="28097">MTPVSLNRPPPANSSYPLIGDQIHDQPQLFISPNNRPSSSTLSYHTFFDQEGFEAVFHAASSNYQAYSTSDQAAVMDELLMSNRTKDKEISKSSHGYAESSKWMPSKMRLMRKMMTTPDAAENSQRISPSNTTRVCSDCNTTSTPLWRSGPKGPKSLCNACGIRKRKARRAMAEAAAAANGSVDIGSSNSTIRITKTRAHNKLEKKHGTNHFGQFKSKGKSTTSRLERKPSFSNDEEVTAAAQLLMELSCAFLHI</sequence>
<gene>
    <name evidence="1" type="ORF">L6164_024504</name>
</gene>
<dbReference type="Proteomes" id="UP000828941">
    <property type="component" value="Chromosome 10"/>
</dbReference>
<comment type="caution">
    <text evidence="1">The sequence shown here is derived from an EMBL/GenBank/DDBJ whole genome shotgun (WGS) entry which is preliminary data.</text>
</comment>
<name>A0ACB9LXQ7_BAUVA</name>
<keyword evidence="2" id="KW-1185">Reference proteome</keyword>
<protein>
    <submittedName>
        <fullName evidence="1">Uncharacterized protein</fullName>
    </submittedName>
</protein>
<accession>A0ACB9LXQ7</accession>